<gene>
    <name evidence="4" type="ORF">UABAM_06226</name>
</gene>
<dbReference type="KEGG" id="uam:UABAM_06226"/>
<evidence type="ECO:0000256" key="1">
    <source>
        <dbReference type="ARBA" id="ARBA00022679"/>
    </source>
</evidence>
<dbReference type="SUPFAM" id="SSF53448">
    <property type="entry name" value="Nucleotide-diphospho-sugar transferases"/>
    <property type="match status" value="1"/>
</dbReference>
<evidence type="ECO:0000259" key="3">
    <source>
        <dbReference type="Pfam" id="PF00483"/>
    </source>
</evidence>
<proteinExistence type="predicted"/>
<reference evidence="4 5" key="1">
    <citation type="submission" date="2019-08" db="EMBL/GenBank/DDBJ databases">
        <title>Complete genome sequence of Candidatus Uab amorphum.</title>
        <authorList>
            <person name="Shiratori T."/>
            <person name="Suzuki S."/>
            <person name="Kakizawa Y."/>
            <person name="Ishida K."/>
        </authorList>
    </citation>
    <scope>NUCLEOTIDE SEQUENCE [LARGE SCALE GENOMIC DNA]</scope>
    <source>
        <strain evidence="4 5">SRT547</strain>
    </source>
</reference>
<dbReference type="InterPro" id="IPR029044">
    <property type="entry name" value="Nucleotide-diphossugar_trans"/>
</dbReference>
<evidence type="ECO:0000313" key="5">
    <source>
        <dbReference type="Proteomes" id="UP000326354"/>
    </source>
</evidence>
<dbReference type="RefSeq" id="WP_151971807.1">
    <property type="nucleotide sequence ID" value="NZ_AP019860.1"/>
</dbReference>
<dbReference type="GO" id="GO:0016779">
    <property type="term" value="F:nucleotidyltransferase activity"/>
    <property type="evidence" value="ECO:0007669"/>
    <property type="project" value="UniProtKB-KW"/>
</dbReference>
<keyword evidence="1 4" id="KW-0808">Transferase</keyword>
<protein>
    <submittedName>
        <fullName evidence="4">Nucleotidyltransferase</fullName>
    </submittedName>
</protein>
<dbReference type="Proteomes" id="UP000326354">
    <property type="component" value="Chromosome"/>
</dbReference>
<dbReference type="InterPro" id="IPR005835">
    <property type="entry name" value="NTP_transferase_dom"/>
</dbReference>
<dbReference type="InterPro" id="IPR050065">
    <property type="entry name" value="GlmU-like"/>
</dbReference>
<dbReference type="Gene3D" id="3.90.550.10">
    <property type="entry name" value="Spore Coat Polysaccharide Biosynthesis Protein SpsA, Chain A"/>
    <property type="match status" value="1"/>
</dbReference>
<keyword evidence="2" id="KW-0548">Nucleotidyltransferase</keyword>
<accession>A0A5S9F6W8</accession>
<dbReference type="PANTHER" id="PTHR43584:SF8">
    <property type="entry name" value="N-ACETYLMURAMATE ALPHA-1-PHOSPHATE URIDYLYLTRANSFERASE"/>
    <property type="match status" value="1"/>
</dbReference>
<name>A0A5S9F6W8_UABAM</name>
<dbReference type="Pfam" id="PF00483">
    <property type="entry name" value="NTP_transferase"/>
    <property type="match status" value="1"/>
</dbReference>
<dbReference type="OrthoDB" id="9779926at2"/>
<dbReference type="AlphaFoldDB" id="A0A5S9F6W8"/>
<evidence type="ECO:0000256" key="2">
    <source>
        <dbReference type="ARBA" id="ARBA00022695"/>
    </source>
</evidence>
<evidence type="ECO:0000313" key="4">
    <source>
        <dbReference type="EMBL" id="BBM87811.1"/>
    </source>
</evidence>
<dbReference type="PANTHER" id="PTHR43584">
    <property type="entry name" value="NUCLEOTIDYL TRANSFERASE"/>
    <property type="match status" value="1"/>
</dbReference>
<feature type="domain" description="Nucleotidyl transferase" evidence="3">
    <location>
        <begin position="6"/>
        <end position="269"/>
    </location>
</feature>
<dbReference type="EMBL" id="AP019860">
    <property type="protein sequence ID" value="BBM87811.1"/>
    <property type="molecule type" value="Genomic_DNA"/>
</dbReference>
<sequence length="284" mass="32248">MSLTLVVLAAGMGSRYGGIKQLQPVGNCGEILMDYSFFDAIRAGFDKIVCVIRKDIESDFCRLVTKKWEKQADIHHVFQEIDMIDKYPRKKPWGTGHAVLCAQEKVNSPFVVINADDFYGATSYTMMANFLKQNPNSFAMVAFELGKTLSKNGSVSRGICSVKNSFLQTVKERSKIFVEDVQQQNELTKDTPVSMNFWGFPPSIFEHIQQLFSKFLAETPNPQQDEFYIPSVIDYLINNKVTDVKVLFSEEQWLGITYPQDLAYVQQQIQQLISSGIFPSPLLH</sequence>
<keyword evidence="5" id="KW-1185">Reference proteome</keyword>
<organism evidence="4 5">
    <name type="scientific">Uabimicrobium amorphum</name>
    <dbReference type="NCBI Taxonomy" id="2596890"/>
    <lineage>
        <taxon>Bacteria</taxon>
        <taxon>Pseudomonadati</taxon>
        <taxon>Planctomycetota</taxon>
        <taxon>Candidatus Uabimicrobiia</taxon>
        <taxon>Candidatus Uabimicrobiales</taxon>
        <taxon>Candidatus Uabimicrobiaceae</taxon>
        <taxon>Candidatus Uabimicrobium</taxon>
    </lineage>
</organism>